<evidence type="ECO:0000313" key="4">
    <source>
        <dbReference type="Proteomes" id="UP000598775"/>
    </source>
</evidence>
<name>A0A917BFY0_9MICO</name>
<dbReference type="SMART" id="SM01012">
    <property type="entry name" value="ANTAR"/>
    <property type="match status" value="1"/>
</dbReference>
<comment type="caution">
    <text evidence="3">The sequence shown here is derived from an EMBL/GenBank/DDBJ whole genome shotgun (WGS) entry which is preliminary data.</text>
</comment>
<accession>A0A917BFY0</accession>
<dbReference type="InterPro" id="IPR005561">
    <property type="entry name" value="ANTAR"/>
</dbReference>
<organism evidence="3 4">
    <name type="scientific">Subtercola lobariae</name>
    <dbReference type="NCBI Taxonomy" id="1588641"/>
    <lineage>
        <taxon>Bacteria</taxon>
        <taxon>Bacillati</taxon>
        <taxon>Actinomycetota</taxon>
        <taxon>Actinomycetes</taxon>
        <taxon>Micrococcales</taxon>
        <taxon>Microbacteriaceae</taxon>
        <taxon>Subtercola</taxon>
    </lineage>
</organism>
<gene>
    <name evidence="3" type="ORF">GCM10011399_38540</name>
</gene>
<keyword evidence="4" id="KW-1185">Reference proteome</keyword>
<evidence type="ECO:0000259" key="2">
    <source>
        <dbReference type="PROSITE" id="PS50921"/>
    </source>
</evidence>
<dbReference type="EMBL" id="BMGP01000017">
    <property type="protein sequence ID" value="GGF42184.1"/>
    <property type="molecule type" value="Genomic_DNA"/>
</dbReference>
<dbReference type="SUPFAM" id="SSF55781">
    <property type="entry name" value="GAF domain-like"/>
    <property type="match status" value="1"/>
</dbReference>
<sequence length="231" mass="23813">MSIEQHTARILRDIHAPSPEGDSSAQRLVNACAIETPATGTSLTWSSPGAVPLTVAATAGVAAAMEQLSFTLGEGPQVSCAATDRIIFRPYLADGAGEWAGLTPEALRLGVRAVFAFPLRLGAISLGVLTIYQDAAGALTEPQLGVALAYVAAATALLLQAPGNDDGSLPPVLEDPFALQAEVHQATGMIAAQQGIDLGSALSLLRAHAYTHSEPVSKIARDVVTLTLRIS</sequence>
<evidence type="ECO:0000313" key="3">
    <source>
        <dbReference type="EMBL" id="GGF42184.1"/>
    </source>
</evidence>
<dbReference type="AlphaFoldDB" id="A0A917BFY0"/>
<dbReference type="Gene3D" id="3.30.450.40">
    <property type="match status" value="1"/>
</dbReference>
<proteinExistence type="predicted"/>
<protein>
    <recommendedName>
        <fullName evidence="2">ANTAR domain-containing protein</fullName>
    </recommendedName>
</protein>
<dbReference type="Proteomes" id="UP000598775">
    <property type="component" value="Unassembled WGS sequence"/>
</dbReference>
<feature type="compositionally biased region" description="Basic and acidic residues" evidence="1">
    <location>
        <begin position="1"/>
        <end position="15"/>
    </location>
</feature>
<evidence type="ECO:0000256" key="1">
    <source>
        <dbReference type="SAM" id="MobiDB-lite"/>
    </source>
</evidence>
<feature type="domain" description="ANTAR" evidence="2">
    <location>
        <begin position="163"/>
        <end position="224"/>
    </location>
</feature>
<dbReference type="InterPro" id="IPR029016">
    <property type="entry name" value="GAF-like_dom_sf"/>
</dbReference>
<feature type="region of interest" description="Disordered" evidence="1">
    <location>
        <begin position="1"/>
        <end position="23"/>
    </location>
</feature>
<dbReference type="RefSeq" id="WP_188681421.1">
    <property type="nucleotide sequence ID" value="NZ_BMGP01000017.1"/>
</dbReference>
<dbReference type="GO" id="GO:0003723">
    <property type="term" value="F:RNA binding"/>
    <property type="evidence" value="ECO:0007669"/>
    <property type="project" value="InterPro"/>
</dbReference>
<dbReference type="PROSITE" id="PS50921">
    <property type="entry name" value="ANTAR"/>
    <property type="match status" value="1"/>
</dbReference>
<reference evidence="3 4" key="1">
    <citation type="journal article" date="2014" name="Int. J. Syst. Evol. Microbiol.">
        <title>Complete genome sequence of Corynebacterium casei LMG S-19264T (=DSM 44701T), isolated from a smear-ripened cheese.</title>
        <authorList>
            <consortium name="US DOE Joint Genome Institute (JGI-PGF)"/>
            <person name="Walter F."/>
            <person name="Albersmeier A."/>
            <person name="Kalinowski J."/>
            <person name="Ruckert C."/>
        </authorList>
    </citation>
    <scope>NUCLEOTIDE SEQUENCE [LARGE SCALE GENOMIC DNA]</scope>
    <source>
        <strain evidence="3 4">CGMCC 1.12976</strain>
    </source>
</reference>